<dbReference type="EMBL" id="CP012898">
    <property type="protein sequence ID" value="ALJ04362.1"/>
    <property type="molecule type" value="Genomic_DNA"/>
</dbReference>
<comment type="catalytic activity">
    <reaction evidence="1 3 4">
        <text>[protein]-peptidylproline (omega=180) = [protein]-peptidylproline (omega=0)</text>
        <dbReference type="Rhea" id="RHEA:16237"/>
        <dbReference type="Rhea" id="RHEA-COMP:10747"/>
        <dbReference type="Rhea" id="RHEA-COMP:10748"/>
        <dbReference type="ChEBI" id="CHEBI:83833"/>
        <dbReference type="ChEBI" id="CHEBI:83834"/>
        <dbReference type="EC" id="5.2.1.8"/>
    </reaction>
</comment>
<keyword evidence="3 4" id="KW-0413">Isomerase</keyword>
<proteinExistence type="inferred from homology"/>
<dbReference type="SUPFAM" id="SSF54534">
    <property type="entry name" value="FKBP-like"/>
    <property type="match status" value="1"/>
</dbReference>
<dbReference type="Gene3D" id="3.10.50.40">
    <property type="match status" value="1"/>
</dbReference>
<dbReference type="KEGG" id="ahz:APS56_04050"/>
<dbReference type="OrthoDB" id="1424215at2"/>
<dbReference type="Proteomes" id="UP000057981">
    <property type="component" value="Chromosome"/>
</dbReference>
<keyword evidence="2 3" id="KW-0697">Rotamase</keyword>
<sequence length="310" mass="34141">MKLKKIIVAFVCVAMGFIACKKDDEDEYIEVELRDRTEQQITDNDSIVTYLKSHYYNAGTFENTNGSIADLIITEVDGEIPDPENNKLLFGSAALDSIQVTYAETLYNVYYLTLNEGAGETPTFADNVRVNYEGYTLDENVFDSSVNPVEFDLTGAIAGWRKILPLFKTAEGFVENGDGTVSYSNHGAGVMFVPSGLGYFASGSTNISSYSPLVFKFDLFEMQENDHDNDGVPSWKEDLNGDGEFFTTDDDELDDTDGDGTLNIIDTDDDGDGVPTIREDIDGDGDPTNDIGKNGIPRYLDPEETEANIL</sequence>
<dbReference type="Pfam" id="PF00254">
    <property type="entry name" value="FKBP_C"/>
    <property type="match status" value="1"/>
</dbReference>
<reference evidence="7 8" key="1">
    <citation type="submission" date="2015-10" db="EMBL/GenBank/DDBJ databases">
        <authorList>
            <person name="Gilbert D.G."/>
        </authorList>
    </citation>
    <scope>NUCLEOTIDE SEQUENCE [LARGE SCALE GENOMIC DNA]</scope>
    <source>
        <strain evidence="8">HZ-22</strain>
    </source>
</reference>
<evidence type="ECO:0000313" key="8">
    <source>
        <dbReference type="Proteomes" id="UP000057981"/>
    </source>
</evidence>
<dbReference type="GO" id="GO:0003755">
    <property type="term" value="F:peptidyl-prolyl cis-trans isomerase activity"/>
    <property type="evidence" value="ECO:0007669"/>
    <property type="project" value="UniProtKB-UniRule"/>
</dbReference>
<feature type="region of interest" description="Disordered" evidence="5">
    <location>
        <begin position="266"/>
        <end position="296"/>
    </location>
</feature>
<evidence type="ECO:0000256" key="5">
    <source>
        <dbReference type="SAM" id="MobiDB-lite"/>
    </source>
</evidence>
<evidence type="ECO:0000256" key="1">
    <source>
        <dbReference type="ARBA" id="ARBA00000971"/>
    </source>
</evidence>
<keyword evidence="8" id="KW-1185">Reference proteome</keyword>
<evidence type="ECO:0000259" key="6">
    <source>
        <dbReference type="PROSITE" id="PS50059"/>
    </source>
</evidence>
<dbReference type="RefSeq" id="WP_054725005.1">
    <property type="nucleotide sequence ID" value="NZ_CP012898.1"/>
</dbReference>
<dbReference type="AlphaFoldDB" id="A0A0P0CVE3"/>
<dbReference type="PROSITE" id="PS51257">
    <property type="entry name" value="PROKAR_LIPOPROTEIN"/>
    <property type="match status" value="1"/>
</dbReference>
<evidence type="ECO:0000313" key="7">
    <source>
        <dbReference type="EMBL" id="ALJ04362.1"/>
    </source>
</evidence>
<evidence type="ECO:0000256" key="4">
    <source>
        <dbReference type="RuleBase" id="RU003915"/>
    </source>
</evidence>
<protein>
    <recommendedName>
        <fullName evidence="4">Peptidyl-prolyl cis-trans isomerase</fullName>
        <ecNumber evidence="4">5.2.1.8</ecNumber>
    </recommendedName>
</protein>
<organism evidence="7 8">
    <name type="scientific">Pseudalgibacter alginicilyticus</name>
    <dbReference type="NCBI Taxonomy" id="1736674"/>
    <lineage>
        <taxon>Bacteria</taxon>
        <taxon>Pseudomonadati</taxon>
        <taxon>Bacteroidota</taxon>
        <taxon>Flavobacteriia</taxon>
        <taxon>Flavobacteriales</taxon>
        <taxon>Flavobacteriaceae</taxon>
        <taxon>Pseudalgibacter</taxon>
    </lineage>
</organism>
<feature type="domain" description="PPIase FKBP-type" evidence="6">
    <location>
        <begin position="125"/>
        <end position="223"/>
    </location>
</feature>
<accession>A0A0P0CVE3</accession>
<comment type="similarity">
    <text evidence="4">Belongs to the FKBP-type PPIase family.</text>
</comment>
<dbReference type="PROSITE" id="PS50059">
    <property type="entry name" value="FKBP_PPIASE"/>
    <property type="match status" value="1"/>
</dbReference>
<name>A0A0P0CVE3_9FLAO</name>
<dbReference type="STRING" id="1736674.APS56_04050"/>
<evidence type="ECO:0000256" key="3">
    <source>
        <dbReference type="PROSITE-ProRule" id="PRU00277"/>
    </source>
</evidence>
<evidence type="ECO:0000256" key="2">
    <source>
        <dbReference type="ARBA" id="ARBA00023110"/>
    </source>
</evidence>
<dbReference type="InterPro" id="IPR001179">
    <property type="entry name" value="PPIase_FKBP_dom"/>
</dbReference>
<dbReference type="InterPro" id="IPR046357">
    <property type="entry name" value="PPIase_dom_sf"/>
</dbReference>
<gene>
    <name evidence="7" type="ORF">APS56_04050</name>
</gene>
<dbReference type="EC" id="5.2.1.8" evidence="4"/>